<evidence type="ECO:0000256" key="1">
    <source>
        <dbReference type="SAM" id="MobiDB-lite"/>
    </source>
</evidence>
<evidence type="ECO:0000313" key="3">
    <source>
        <dbReference type="EMBL" id="KZN84634.1"/>
    </source>
</evidence>
<feature type="region of interest" description="Disordered" evidence="1">
    <location>
        <begin position="121"/>
        <end position="149"/>
    </location>
</feature>
<dbReference type="EMBL" id="CM002800">
    <property type="protein sequence ID" value="KZN84634.1"/>
    <property type="molecule type" value="Genomic_DNA"/>
</dbReference>
<name>A0A167QDN8_PENCH</name>
<feature type="domain" description="DUF6570" evidence="2">
    <location>
        <begin position="1"/>
        <end position="100"/>
    </location>
</feature>
<proteinExistence type="predicted"/>
<dbReference type="AlphaFoldDB" id="A0A167QDN8"/>
<evidence type="ECO:0000259" key="2">
    <source>
        <dbReference type="Pfam" id="PF20209"/>
    </source>
</evidence>
<gene>
    <name evidence="3" type="ORF">EN45_087750</name>
</gene>
<sequence length="149" mass="17383">MLISLVHTIIEVRQVRGQQHFYRCHVAHFLMNIPKVYDRLPLLPTELDLVVLRPADTADRPQLRRQFNRDFTVRRAAVTQWLQFLTTHHPGYRHLTIDPARPSQLPLHRDVSDLIPSQIQHIEPEDPPAPSQQDSPVQDDLGPERIIDF</sequence>
<accession>A0A167QDN8</accession>
<reference evidence="3" key="1">
    <citation type="journal article" date="2014" name="Genome Announc.">
        <title>Complete sequencing and chromosome-scale genome assembly of the industrial progenitor strain P2niaD18 from the penicillin producer Penicillium chrysogenum.</title>
        <authorList>
            <person name="Specht T."/>
            <person name="Dahlmann T.A."/>
            <person name="Zadra I."/>
            <person name="Kurnsteiner H."/>
            <person name="Kuck U."/>
        </authorList>
    </citation>
    <scope>NUCLEOTIDE SEQUENCE [LARGE SCALE GENOMIC DNA]</scope>
    <source>
        <strain evidence="3">P2niaD18</strain>
    </source>
</reference>
<protein>
    <recommendedName>
        <fullName evidence="2">DUF6570 domain-containing protein</fullName>
    </recommendedName>
</protein>
<organism evidence="3">
    <name type="scientific">Penicillium chrysogenum</name>
    <name type="common">Penicillium notatum</name>
    <dbReference type="NCBI Taxonomy" id="5076"/>
    <lineage>
        <taxon>Eukaryota</taxon>
        <taxon>Fungi</taxon>
        <taxon>Dikarya</taxon>
        <taxon>Ascomycota</taxon>
        <taxon>Pezizomycotina</taxon>
        <taxon>Eurotiomycetes</taxon>
        <taxon>Eurotiomycetidae</taxon>
        <taxon>Eurotiales</taxon>
        <taxon>Aspergillaceae</taxon>
        <taxon>Penicillium</taxon>
        <taxon>Penicillium chrysogenum species complex</taxon>
    </lineage>
</organism>
<dbReference type="Proteomes" id="UP000076449">
    <property type="component" value="Chromosome III"/>
</dbReference>
<dbReference type="Pfam" id="PF20209">
    <property type="entry name" value="DUF6570"/>
    <property type="match status" value="1"/>
</dbReference>
<dbReference type="InterPro" id="IPR046700">
    <property type="entry name" value="DUF6570"/>
</dbReference>